<dbReference type="InterPro" id="IPR050358">
    <property type="entry name" value="RSE1/DDB1/CFT1"/>
</dbReference>
<dbReference type="Pfam" id="PF10433">
    <property type="entry name" value="Beta-prop_RSE1_1st"/>
    <property type="match status" value="1"/>
</dbReference>
<dbReference type="GeneID" id="24563843"/>
<evidence type="ECO:0000313" key="10">
    <source>
        <dbReference type="Proteomes" id="UP000033188"/>
    </source>
</evidence>
<feature type="domain" description="RSE1/DDB1/CPSF1 second beta-propeller" evidence="8">
    <location>
        <begin position="445"/>
        <end position="750"/>
    </location>
</feature>
<keyword evidence="2" id="KW-0507">mRNA processing</keyword>
<dbReference type="GO" id="GO:0008380">
    <property type="term" value="P:RNA splicing"/>
    <property type="evidence" value="ECO:0007669"/>
    <property type="project" value="UniProtKB-KW"/>
</dbReference>
<evidence type="ECO:0000259" key="8">
    <source>
        <dbReference type="Pfam" id="PF23726"/>
    </source>
</evidence>
<feature type="domain" description="RSE1/DDB1/CPSF1 C-terminal" evidence="6">
    <location>
        <begin position="838"/>
        <end position="1136"/>
    </location>
</feature>
<dbReference type="OrthoDB" id="436637at2759"/>
<dbReference type="STRING" id="5866.A0A061D5N1"/>
<gene>
    <name evidence="9" type="ORF">BBBOND_0204600</name>
</gene>
<keyword evidence="3" id="KW-0747">Spliceosome</keyword>
<dbReference type="GO" id="GO:0003676">
    <property type="term" value="F:nucleic acid binding"/>
    <property type="evidence" value="ECO:0007669"/>
    <property type="project" value="InterPro"/>
</dbReference>
<dbReference type="Pfam" id="PF23726">
    <property type="entry name" value="Beta-prop_RSE1_2nd"/>
    <property type="match status" value="1"/>
</dbReference>
<feature type="domain" description="RSE1/DDB1/CPSF1 first beta-propeller" evidence="7">
    <location>
        <begin position="15"/>
        <end position="401"/>
    </location>
</feature>
<evidence type="ECO:0000256" key="1">
    <source>
        <dbReference type="ARBA" id="ARBA00004123"/>
    </source>
</evidence>
<evidence type="ECO:0000256" key="3">
    <source>
        <dbReference type="ARBA" id="ARBA00022728"/>
    </source>
</evidence>
<reference evidence="10" key="1">
    <citation type="submission" date="2014-06" db="EMBL/GenBank/DDBJ databases">
        <authorList>
            <person name="Aslett M."/>
            <person name="De Silva N."/>
        </authorList>
    </citation>
    <scope>NUCLEOTIDE SEQUENCE [LARGE SCALE GENOMIC DNA]</scope>
    <source>
        <strain evidence="10">Bond</strain>
    </source>
</reference>
<keyword evidence="5" id="KW-0539">Nucleus</keyword>
<sequence>MPVFYHLTLQKPTGITQAVQGNFSAPKAQEIVVARSHTLELLSPDENGKLRSLCVCEVFGIVRVISAFRLTGTQRDYLVVGSDSGRLVILEFCNTARTFKRVHCETYGKTGIRRIVPGQYLAVDPKGRALIVGAVEREKFVYILNRDSKANLTISSPLEAHKSRSVCHDIVGLDVGFENPIFASIEQSYEAVDALQVDDDEELTDEVLKKGLSFWEMDLGLNHVARKMTLPVDLSAHHLVAIPGGESPGGVLVCCENFLVYKNMDHPEISCAYPRRLEMAQDKPLLIVSSAIHKMRDFFFVLLQSEYGDIYKVELFHEEGRVKEVVCRYFDTVPLGNSICILRAGYLFVAAEFGDHHLYQFTGIGTNQNDPLCSSNHPQGKDAIIAFKPRVNQNLQLIDELSSLSAITDLKVIDVQGLGQPQIFLGCGRGDHSTIRVLRHGLSVEELADNELPGRPKQVWTVPTGVDSTHDGFILVGFEGNTLVLSVGEAVEEVTDSCFLTSITTLHVSMMGDGSYVQVHDGGVRHVFDMKVREWKTPTAKRVKVAASNKHQLVLALSGGEIVYFELDESHTLVEVAKRSLNVEITCVSLQPTAAGRLMANFMAVGALDNLVRILSLDRHLKQHSTQLLPNNSTPESVCLAEFQVAAHPTLMLAVGLNTGVMIRATVDAISGALSDQYTRFLGSRAVKFKNIKNQIMGTSDRPWLLYEYQGVMQCVPLSYDTLESVASFSSPLCQDGYVAISGSNLRIFRCCRLGETFSEHRLQVDYTPRRLVLMPNEAPTQGGLNYMLAVVEADHNAYGPESVAEIGQALEGIKLDNEVGEPMALTNFKAGTGKWGSCLRIVNPLNLTTAAKLLFENDEAATTAAVVVLDGMQCLCVGTALGYDLTNADEVESYIRVYCYGANFEIRLLHVTRVGGVVRAFAGYEGRLLAAVGKRIRLYSLGKKQLLLKAEHRTCSDHGFIWLNTVGSRIFAGDIREGLQVLRIKFYSEEAADFEWVGGATGPRWLTCCTQLDYSTVIAGDKFDSMFVARVPQEESTRHIQLENVCQFHLGDLPTAIDKASLSPSTSVVLYGTIMGSIGAFVPFQSKDELDFLQHLEMLMSTEAPPLCGREHSFYRSYYVPVQQVVDGDMCEQFRHLTEAQQRKVAQQLDSNVNNVLRKLDEIKNRIM</sequence>
<evidence type="ECO:0000256" key="4">
    <source>
        <dbReference type="ARBA" id="ARBA00023187"/>
    </source>
</evidence>
<dbReference type="InterPro" id="IPR058543">
    <property type="entry name" value="Beta-prop_RSE1/DDB1/CPSF1_2nd"/>
</dbReference>
<dbReference type="GO" id="GO:0006397">
    <property type="term" value="P:mRNA processing"/>
    <property type="evidence" value="ECO:0007669"/>
    <property type="project" value="UniProtKB-KW"/>
</dbReference>
<dbReference type="EMBL" id="LK391708">
    <property type="protein sequence ID" value="CDR95302.1"/>
    <property type="molecule type" value="Genomic_DNA"/>
</dbReference>
<dbReference type="InterPro" id="IPR004871">
    <property type="entry name" value="RSE1/DDB1/CPSF1_C"/>
</dbReference>
<proteinExistence type="predicted"/>
<keyword evidence="10" id="KW-1185">Reference proteome</keyword>
<dbReference type="FunFam" id="2.130.10.10:FF:001143">
    <property type="entry name" value="Pre-mRNA-splicing factor rse-1, putative"/>
    <property type="match status" value="1"/>
</dbReference>
<evidence type="ECO:0000313" key="9">
    <source>
        <dbReference type="EMBL" id="CDR95302.1"/>
    </source>
</evidence>
<dbReference type="RefSeq" id="XP_012767488.1">
    <property type="nucleotide sequence ID" value="XM_012912034.1"/>
</dbReference>
<dbReference type="PANTHER" id="PTHR10644">
    <property type="entry name" value="DNA REPAIR/RNA PROCESSING CPSF FAMILY"/>
    <property type="match status" value="1"/>
</dbReference>
<evidence type="ECO:0000259" key="7">
    <source>
        <dbReference type="Pfam" id="PF10433"/>
    </source>
</evidence>
<organism evidence="9 10">
    <name type="scientific">Babesia bigemina</name>
    <dbReference type="NCBI Taxonomy" id="5866"/>
    <lineage>
        <taxon>Eukaryota</taxon>
        <taxon>Sar</taxon>
        <taxon>Alveolata</taxon>
        <taxon>Apicomplexa</taxon>
        <taxon>Aconoidasida</taxon>
        <taxon>Piroplasmida</taxon>
        <taxon>Babesiidae</taxon>
        <taxon>Babesia</taxon>
    </lineage>
</organism>
<keyword evidence="4" id="KW-0508">mRNA splicing</keyword>
<evidence type="ECO:0000256" key="2">
    <source>
        <dbReference type="ARBA" id="ARBA00022664"/>
    </source>
</evidence>
<dbReference type="OMA" id="PRATGHW"/>
<evidence type="ECO:0000256" key="5">
    <source>
        <dbReference type="ARBA" id="ARBA00023242"/>
    </source>
</evidence>
<dbReference type="Gene3D" id="1.10.150.910">
    <property type="match status" value="1"/>
</dbReference>
<dbReference type="VEuPathDB" id="PiroplasmaDB:BBBOND_0204600"/>
<dbReference type="InterPro" id="IPR018846">
    <property type="entry name" value="Beta-prop_RSE1/DDB1/CPSF1_1st"/>
</dbReference>
<accession>A0A061D5N1</accession>
<dbReference type="InterPro" id="IPR015943">
    <property type="entry name" value="WD40/YVTN_repeat-like_dom_sf"/>
</dbReference>
<dbReference type="Pfam" id="PF03178">
    <property type="entry name" value="CPSF_A"/>
    <property type="match status" value="1"/>
</dbReference>
<comment type="subcellular location">
    <subcellularLocation>
        <location evidence="1">Nucleus</location>
    </subcellularLocation>
</comment>
<dbReference type="KEGG" id="bbig:BBBOND_0204600"/>
<dbReference type="Gene3D" id="2.130.10.10">
    <property type="entry name" value="YVTN repeat-like/Quinoprotein amine dehydrogenase"/>
    <property type="match status" value="3"/>
</dbReference>
<evidence type="ECO:0000259" key="6">
    <source>
        <dbReference type="Pfam" id="PF03178"/>
    </source>
</evidence>
<name>A0A061D5N1_BABBI</name>
<dbReference type="Proteomes" id="UP000033188">
    <property type="component" value="Chromosome 2"/>
</dbReference>
<dbReference type="GO" id="GO:0005681">
    <property type="term" value="C:spliceosomal complex"/>
    <property type="evidence" value="ECO:0007669"/>
    <property type="project" value="UniProtKB-KW"/>
</dbReference>
<dbReference type="AlphaFoldDB" id="A0A061D5N1"/>
<protein>
    <submittedName>
        <fullName evidence="9">Splicing factor 3b, subunit 3, 130kD, putative</fullName>
    </submittedName>
</protein>